<sequence length="123" mass="13933">MSRLAEYRKLEQLVAQQSASLQALRDDPALKLEIEFETKLLALLGEYSKSLADILSLLDPQSSKRNKAEGIKADKRTRRARTVKVYRNPLTGEIVESKGGNHKLLAAWKAQFGHEEVESWVKQ</sequence>
<feature type="domain" description="MvaT DNA-binding" evidence="1">
    <location>
        <begin position="84"/>
        <end position="120"/>
    </location>
</feature>
<dbReference type="CDD" id="cd16170">
    <property type="entry name" value="MvaT_DBD"/>
    <property type="match status" value="1"/>
</dbReference>
<evidence type="ECO:0000313" key="3">
    <source>
        <dbReference type="Proteomes" id="UP001610657"/>
    </source>
</evidence>
<gene>
    <name evidence="2" type="ORF">RA271_27180</name>
</gene>
<dbReference type="InterPro" id="IPR035616">
    <property type="entry name" value="MvaT_DBD"/>
</dbReference>
<accession>A0ABW7NVD3</accession>
<dbReference type="EMBL" id="JAVCQK010000038">
    <property type="protein sequence ID" value="MFH7518830.1"/>
    <property type="molecule type" value="Genomic_DNA"/>
</dbReference>
<dbReference type="NCBIfam" id="NF041859">
    <property type="entry name" value="silencer_MvaTU"/>
    <property type="match status" value="1"/>
</dbReference>
<dbReference type="RefSeq" id="WP_122239227.1">
    <property type="nucleotide sequence ID" value="NZ_JAVCPR010000035.1"/>
</dbReference>
<organism evidence="2 3">
    <name type="scientific">Pseudomonas syringae pv. tagetis</name>
    <dbReference type="NCBI Taxonomy" id="129140"/>
    <lineage>
        <taxon>Bacteria</taxon>
        <taxon>Pseudomonadati</taxon>
        <taxon>Pseudomonadota</taxon>
        <taxon>Gammaproteobacteria</taxon>
        <taxon>Pseudomonadales</taxon>
        <taxon>Pseudomonadaceae</taxon>
        <taxon>Pseudomonas</taxon>
    </lineage>
</organism>
<protein>
    <submittedName>
        <fullName evidence="2">Histone-like nucleoid-structuring protein, MvaT/MvaU family</fullName>
    </submittedName>
</protein>
<dbReference type="Pfam" id="PF22055">
    <property type="entry name" value="MvaT_DBD"/>
    <property type="match status" value="1"/>
</dbReference>
<evidence type="ECO:0000313" key="2">
    <source>
        <dbReference type="EMBL" id="MFH7518830.1"/>
    </source>
</evidence>
<name>A0ABW7NVD3_9PSED</name>
<proteinExistence type="predicted"/>
<comment type="caution">
    <text evidence="2">The sequence shown here is derived from an EMBL/GenBank/DDBJ whole genome shotgun (WGS) entry which is preliminary data.</text>
</comment>
<dbReference type="Proteomes" id="UP001610657">
    <property type="component" value="Unassembled WGS sequence"/>
</dbReference>
<reference evidence="2 3" key="1">
    <citation type="submission" date="2023-08" db="EMBL/GenBank/DDBJ databases">
        <title>Genomic and mutational analysis of Pseudomonas syringae pv. tagetis EB037 pathogenicity on sunflower.</title>
        <authorList>
            <person name="Maul J.E."/>
        </authorList>
    </citation>
    <scope>NUCLEOTIDE SEQUENCE [LARGE SCALE GENOMIC DNA]</scope>
    <source>
        <strain evidence="2 3">EB037_T1</strain>
    </source>
</reference>
<evidence type="ECO:0000259" key="1">
    <source>
        <dbReference type="Pfam" id="PF22055"/>
    </source>
</evidence>
<keyword evidence="3" id="KW-1185">Reference proteome</keyword>